<keyword evidence="2" id="KW-1185">Reference proteome</keyword>
<accession>A0ACC1QTE5</accession>
<proteinExistence type="predicted"/>
<gene>
    <name evidence="1" type="ORF">NLG97_g5121</name>
</gene>
<comment type="caution">
    <text evidence="1">The sequence shown here is derived from an EMBL/GenBank/DDBJ whole genome shotgun (WGS) entry which is preliminary data.</text>
</comment>
<sequence>MRVSHFLPVLATATAVAVSQDIQLADRSELMALEQRGIVDDIWNKIKTGTTCAGCQGILLLLKGVAFFGDRAFIGAGKTLCKLAKVQDDDVCDGLLELEGPSVARVIRDLKLYSRSAETFCGALFGLCDIPKPDALNVTFSQKPSVSSPRTSGKAPLKIVHFSDIHIDQHYTVGSNTQCNKPICCRAYTKNDAPGVTKNPAGPFGDHKCDTPIDLEQSMYSAIKKLVPDAAFSVFTGDIVDHTIWNTSQAANTHDINDAMTIMDSHLNIVYGTVGNHEMSPVNLIPSNKYGNNAQWVYNLLARYWTKWTGEVTANDITKIGAYAAKYPNGKLRVISLNTNLYYRHNFEVYRREMEKDPNGQLTWLVQQLDAAEKAGDRAYIFAETEAEREELTKTLKAVAEKHKGKVNFGTIDAKAFGAHAGNLNLKTDKFPAFAIQDIEGNKKFPFDQEKEITEKAIGKFVSDYVAGKIEPSIKSEPIPEAQDGPVTVVVAKNYDDIVLDDKKDVLIEFYAPWCGHCKALAPKYDQLGEAFKNSEFKDKVTIAKVDATLNDVPDDISGFPTIKLYPAGDKKNPVTYNGARTPEDLVEFIKENGKYKASVTVEEKTEEAAPAASEKKKDAEAEAEDDHDEL</sequence>
<protein>
    <submittedName>
        <fullName evidence="1">Uncharacterized protein</fullName>
    </submittedName>
</protein>
<organism evidence="1 2">
    <name type="scientific">Lecanicillium saksenae</name>
    <dbReference type="NCBI Taxonomy" id="468837"/>
    <lineage>
        <taxon>Eukaryota</taxon>
        <taxon>Fungi</taxon>
        <taxon>Dikarya</taxon>
        <taxon>Ascomycota</taxon>
        <taxon>Pezizomycotina</taxon>
        <taxon>Sordariomycetes</taxon>
        <taxon>Hypocreomycetidae</taxon>
        <taxon>Hypocreales</taxon>
        <taxon>Cordycipitaceae</taxon>
        <taxon>Lecanicillium</taxon>
    </lineage>
</organism>
<evidence type="ECO:0000313" key="1">
    <source>
        <dbReference type="EMBL" id="KAJ3492832.1"/>
    </source>
</evidence>
<dbReference type="Proteomes" id="UP001148737">
    <property type="component" value="Unassembled WGS sequence"/>
</dbReference>
<name>A0ACC1QTE5_9HYPO</name>
<dbReference type="EMBL" id="JANAKD010000554">
    <property type="protein sequence ID" value="KAJ3492832.1"/>
    <property type="molecule type" value="Genomic_DNA"/>
</dbReference>
<evidence type="ECO:0000313" key="2">
    <source>
        <dbReference type="Proteomes" id="UP001148737"/>
    </source>
</evidence>
<reference evidence="1" key="1">
    <citation type="submission" date="2022-07" db="EMBL/GenBank/DDBJ databases">
        <title>Genome Sequence of Lecanicillium saksenae.</title>
        <authorList>
            <person name="Buettner E."/>
        </authorList>
    </citation>
    <scope>NUCLEOTIDE SEQUENCE</scope>
    <source>
        <strain evidence="1">VT-O1</strain>
    </source>
</reference>